<feature type="coiled-coil region" evidence="1">
    <location>
        <begin position="356"/>
        <end position="383"/>
    </location>
</feature>
<dbReference type="AlphaFoldDB" id="A0LIR6"/>
<keyword evidence="1" id="KW-0175">Coiled coil</keyword>
<proteinExistence type="predicted"/>
<organism evidence="2 3">
    <name type="scientific">Syntrophobacter fumaroxidans (strain DSM 10017 / MPOB)</name>
    <dbReference type="NCBI Taxonomy" id="335543"/>
    <lineage>
        <taxon>Bacteria</taxon>
        <taxon>Pseudomonadati</taxon>
        <taxon>Thermodesulfobacteriota</taxon>
        <taxon>Syntrophobacteria</taxon>
        <taxon>Syntrophobacterales</taxon>
        <taxon>Syntrophobacteraceae</taxon>
        <taxon>Syntrophobacter</taxon>
    </lineage>
</organism>
<name>A0LIR6_SYNFM</name>
<evidence type="ECO:0000256" key="1">
    <source>
        <dbReference type="SAM" id="Coils"/>
    </source>
</evidence>
<dbReference type="HOGENOM" id="CLU_581199_0_0_7"/>
<dbReference type="RefSeq" id="WP_011698488.1">
    <property type="nucleotide sequence ID" value="NC_008554.1"/>
</dbReference>
<protein>
    <submittedName>
        <fullName evidence="2">Uncharacterized protein</fullName>
    </submittedName>
</protein>
<dbReference type="Proteomes" id="UP000001784">
    <property type="component" value="Chromosome"/>
</dbReference>
<accession>A0LIR6</accession>
<evidence type="ECO:0000313" key="2">
    <source>
        <dbReference type="EMBL" id="ABK17318.1"/>
    </source>
</evidence>
<dbReference type="eggNOG" id="COG1199">
    <property type="taxonomic scope" value="Bacteria"/>
</dbReference>
<feature type="coiled-coil region" evidence="1">
    <location>
        <begin position="78"/>
        <end position="119"/>
    </location>
</feature>
<dbReference type="OrthoDB" id="274366at2"/>
<evidence type="ECO:0000313" key="3">
    <source>
        <dbReference type="Proteomes" id="UP000001784"/>
    </source>
</evidence>
<gene>
    <name evidence="2" type="ordered locus">Sfum_1631</name>
</gene>
<dbReference type="KEGG" id="sfu:Sfum_1631"/>
<dbReference type="STRING" id="335543.Sfum_1631"/>
<keyword evidence="3" id="KW-1185">Reference proteome</keyword>
<dbReference type="EMBL" id="CP000478">
    <property type="protein sequence ID" value="ABK17318.1"/>
    <property type="molecule type" value="Genomic_DNA"/>
</dbReference>
<feature type="coiled-coil region" evidence="1">
    <location>
        <begin position="258"/>
        <end position="285"/>
    </location>
</feature>
<dbReference type="InParanoid" id="A0LIR6"/>
<sequence>MITGRDNLQLINQHLHQAQTEHETAGLRLGELHRQLNALHTETTERYRQLARIRLDNIQAGQLVSRLDESDQAILKLLEQLKGTRRDLQEQVQAGTSRQQQLEERRKELERRRDEAGEGMRHQLEQARKRIVETDDYRRQLDRVRELSAVAGHADEKASRAEQDRLEKGRTYEADNLFMYLWKRGYLTPNYQAGWLTRRLDGWVAKCIDFARNRVNYHMLQELPRRLREHAVKAQQTAQLESQALQTMEKQAAEAAGISSLQAGLQDIEKQIKQHDVEMEAEVARNRRLLQDLNALNTATDPVSKQVLELQVAALQREELSKLLLEARSSPRQEDDTIVARLQQIRQEQHRINSEIQSLNTYLQQQERNLGELEELRRRYRDNGYDAYDSHFPGSFSLGVLLGQMLQGLMNSDTVWGEVGRHHQGGRPGGGWDDFGGGPGGFDDAPGDFGGGGDFRTGGGF</sequence>
<reference evidence="2 3" key="1">
    <citation type="submission" date="2006-10" db="EMBL/GenBank/DDBJ databases">
        <title>Complete sequence of Syntrophobacter fumaroxidans MPOB.</title>
        <authorList>
            <consortium name="US DOE Joint Genome Institute"/>
            <person name="Copeland A."/>
            <person name="Lucas S."/>
            <person name="Lapidus A."/>
            <person name="Barry K."/>
            <person name="Detter J.C."/>
            <person name="Glavina del Rio T."/>
            <person name="Hammon N."/>
            <person name="Israni S."/>
            <person name="Pitluck S."/>
            <person name="Goltsman E.G."/>
            <person name="Martinez M."/>
            <person name="Schmutz J."/>
            <person name="Larimer F."/>
            <person name="Land M."/>
            <person name="Hauser L."/>
            <person name="Kyrpides N."/>
            <person name="Kim E."/>
            <person name="Boone D.R."/>
            <person name="Brockman F."/>
            <person name="Culley D."/>
            <person name="Ferry J."/>
            <person name="Gunsalus R."/>
            <person name="McInerney M.J."/>
            <person name="Morrison M."/>
            <person name="Plugge C."/>
            <person name="Rohlin L."/>
            <person name="Scholten J."/>
            <person name="Sieber J."/>
            <person name="Stams A.J.M."/>
            <person name="Worm P."/>
            <person name="Henstra A.M."/>
            <person name="Richardson P."/>
        </authorList>
    </citation>
    <scope>NUCLEOTIDE SEQUENCE [LARGE SCALE GENOMIC DNA]</scope>
    <source>
        <strain evidence="3">DSM 10017 / MPOB</strain>
    </source>
</reference>